<organism evidence="1 2">
    <name type="scientific">Brachionus calyciflorus</name>
    <dbReference type="NCBI Taxonomy" id="104777"/>
    <lineage>
        <taxon>Eukaryota</taxon>
        <taxon>Metazoa</taxon>
        <taxon>Spiralia</taxon>
        <taxon>Gnathifera</taxon>
        <taxon>Rotifera</taxon>
        <taxon>Eurotatoria</taxon>
        <taxon>Monogononta</taxon>
        <taxon>Pseudotrocha</taxon>
        <taxon>Ploima</taxon>
        <taxon>Brachionidae</taxon>
        <taxon>Brachionus</taxon>
    </lineage>
</organism>
<keyword evidence="2" id="KW-1185">Reference proteome</keyword>
<dbReference type="Proteomes" id="UP000663879">
    <property type="component" value="Unassembled WGS sequence"/>
</dbReference>
<evidence type="ECO:0000313" key="2">
    <source>
        <dbReference type="Proteomes" id="UP000663879"/>
    </source>
</evidence>
<reference evidence="1" key="1">
    <citation type="submission" date="2021-02" db="EMBL/GenBank/DDBJ databases">
        <authorList>
            <person name="Nowell W R."/>
        </authorList>
    </citation>
    <scope>NUCLEOTIDE SEQUENCE</scope>
    <source>
        <strain evidence="1">Ploen Becks lab</strain>
    </source>
</reference>
<comment type="caution">
    <text evidence="1">The sequence shown here is derived from an EMBL/GenBank/DDBJ whole genome shotgun (WGS) entry which is preliminary data.</text>
</comment>
<dbReference type="AlphaFoldDB" id="A0A814RU99"/>
<sequence>YEYLIQKCNSILLNTNETYGKVYHLNKLIEEIEIKHTRPRKQ</sequence>
<protein>
    <submittedName>
        <fullName evidence="1">Uncharacterized protein</fullName>
    </submittedName>
</protein>
<proteinExistence type="predicted"/>
<feature type="non-terminal residue" evidence="1">
    <location>
        <position position="1"/>
    </location>
</feature>
<name>A0A814RU99_9BILA</name>
<accession>A0A814RU99</accession>
<gene>
    <name evidence="1" type="ORF">OXX778_LOCUS22791</name>
</gene>
<dbReference type="EMBL" id="CAJNOC010010283">
    <property type="protein sequence ID" value="CAF1138417.1"/>
    <property type="molecule type" value="Genomic_DNA"/>
</dbReference>
<evidence type="ECO:0000313" key="1">
    <source>
        <dbReference type="EMBL" id="CAF1138417.1"/>
    </source>
</evidence>